<accession>A0ABT3S5N6</accession>
<evidence type="ECO:0000313" key="3">
    <source>
        <dbReference type="Proteomes" id="UP001207276"/>
    </source>
</evidence>
<name>A0ABT3S5N6_9MICO</name>
<keyword evidence="3" id="KW-1185">Reference proteome</keyword>
<dbReference type="InterPro" id="IPR004843">
    <property type="entry name" value="Calcineurin-like_PHP"/>
</dbReference>
<feature type="domain" description="Calcineurin-like phosphoesterase" evidence="1">
    <location>
        <begin position="62"/>
        <end position="274"/>
    </location>
</feature>
<dbReference type="Pfam" id="PF00149">
    <property type="entry name" value="Metallophos"/>
    <property type="match status" value="1"/>
</dbReference>
<protein>
    <submittedName>
        <fullName evidence="2">Metallophosphoesterase</fullName>
    </submittedName>
</protein>
<evidence type="ECO:0000259" key="1">
    <source>
        <dbReference type="Pfam" id="PF00149"/>
    </source>
</evidence>
<organism evidence="2 3">
    <name type="scientific">Curtobacterium poinsettiae</name>
    <dbReference type="NCBI Taxonomy" id="159612"/>
    <lineage>
        <taxon>Bacteria</taxon>
        <taxon>Bacillati</taxon>
        <taxon>Actinomycetota</taxon>
        <taxon>Actinomycetes</taxon>
        <taxon>Micrococcales</taxon>
        <taxon>Microbacteriaceae</taxon>
        <taxon>Curtobacterium</taxon>
    </lineage>
</organism>
<comment type="caution">
    <text evidence="2">The sequence shown here is derived from an EMBL/GenBank/DDBJ whole genome shotgun (WGS) entry which is preliminary data.</text>
</comment>
<dbReference type="Gene3D" id="3.60.21.10">
    <property type="match status" value="1"/>
</dbReference>
<dbReference type="EMBL" id="JAPJDE010000006">
    <property type="protein sequence ID" value="MCX2850140.1"/>
    <property type="molecule type" value="Genomic_DNA"/>
</dbReference>
<evidence type="ECO:0000313" key="2">
    <source>
        <dbReference type="EMBL" id="MCX2850140.1"/>
    </source>
</evidence>
<dbReference type="RefSeq" id="WP_214519470.1">
    <property type="nucleotide sequence ID" value="NZ_CP104934.1"/>
</dbReference>
<dbReference type="InterPro" id="IPR029052">
    <property type="entry name" value="Metallo-depent_PP-like"/>
</dbReference>
<dbReference type="SUPFAM" id="SSF56300">
    <property type="entry name" value="Metallo-dependent phosphatases"/>
    <property type="match status" value="1"/>
</dbReference>
<proteinExistence type="predicted"/>
<sequence>MLRIARHPQEGIKRAPTDEDLGVVERGKNERERLSVRGNARLVWPTASGRPGANLTLEGETKVAVAGDWESLGEHVYGKLRLLRRLHPEVHTVLHLGDLRWEQPVRLAGGGRVYAHEGFLPRLEELLAELELRLLLTPGNHDDWSALGPAFAAHPERPRRLSPHIWAFPRGFRFSLAGRTFLSFGGAVSVDADRSPAEAPTDADVDRAARAGSVDVLLTHEPPNAGVREVEYIVAKPGRWSERRLTLSAASRRRIDRLVAAVQPALTLHGHMHVGGCADDGNGRQTIALPVATEPDNLRLLDLPSLTVTDLGCSPATGVGL</sequence>
<reference evidence="2 3" key="1">
    <citation type="submission" date="2022-11" db="EMBL/GenBank/DDBJ databases">
        <title>Taxonomy of Curtobacterium flaccumfaciens.</title>
        <authorList>
            <person name="Osdaghi E."/>
            <person name="Taghavi S.M."/>
            <person name="Hamidizade M."/>
            <person name="Abachi H."/>
            <person name="Fazliarab A."/>
            <person name="Baeyen S."/>
            <person name="Portier P."/>
            <person name="Van Vaerenbergh J."/>
            <person name="Jacques M.-A."/>
        </authorList>
    </citation>
    <scope>NUCLEOTIDE SEQUENCE [LARGE SCALE GENOMIC DNA]</scope>
    <source>
        <strain evidence="2 3">LMG 3715</strain>
    </source>
</reference>
<dbReference type="Proteomes" id="UP001207276">
    <property type="component" value="Unassembled WGS sequence"/>
</dbReference>
<gene>
    <name evidence="2" type="ORF">ORG12_15780</name>
</gene>